<accession>A0AC61Y6M8</accession>
<gene>
    <name evidence="1" type="primary">ideR</name>
    <name evidence="1" type="ORF">FVB9532_00248</name>
</gene>
<reference evidence="1" key="1">
    <citation type="submission" date="2019-09" db="EMBL/GenBank/DDBJ databases">
        <authorList>
            <person name="Rodrigo-Torres L."/>
            <person name="Arahal R. D."/>
            <person name="Lucena T."/>
        </authorList>
    </citation>
    <scope>NUCLEOTIDE SEQUENCE</scope>
    <source>
        <strain evidence="1">ISS653</strain>
    </source>
</reference>
<sequence length="219" mass="25130">MTLSEENYLKTVYNLQKHYKKGVPTNAIAEEMETKASSVSDMIKRLAEKELLFYKKYQGAKLSETGEKHAVKVVRKHRLWETFLVEKLNFSWDEVHDIAEQLEHIESEKLIKELDKLLGYPKTDPHGDPIPDEDGNVVKVEKRMLAEFKKGEQGVCVGVNDSSSSFLQYLDKHQIALGKVITVKDKEEFDGSMQLEVDHREFNISNLAANNIYLKTVNS</sequence>
<name>A0AC61Y6M8_9FLAO</name>
<comment type="caution">
    <text evidence="1">The sequence shown here is derived from an EMBL/GenBank/DDBJ whole genome shotgun (WGS) entry which is preliminary data.</text>
</comment>
<evidence type="ECO:0000313" key="1">
    <source>
        <dbReference type="EMBL" id="VVU98999.1"/>
    </source>
</evidence>
<organism evidence="1 2">
    <name type="scientific">Mesonia oceanica</name>
    <dbReference type="NCBI Taxonomy" id="2687242"/>
    <lineage>
        <taxon>Bacteria</taxon>
        <taxon>Pseudomonadati</taxon>
        <taxon>Bacteroidota</taxon>
        <taxon>Flavobacteriia</taxon>
        <taxon>Flavobacteriales</taxon>
        <taxon>Flavobacteriaceae</taxon>
        <taxon>Mesonia</taxon>
    </lineage>
</organism>
<dbReference type="Proteomes" id="UP000356253">
    <property type="component" value="Unassembled WGS sequence"/>
</dbReference>
<proteinExistence type="predicted"/>
<keyword evidence="2" id="KW-1185">Reference proteome</keyword>
<evidence type="ECO:0000313" key="2">
    <source>
        <dbReference type="Proteomes" id="UP000356253"/>
    </source>
</evidence>
<protein>
    <submittedName>
        <fullName evidence="1">Iron-dependent repressor IdeR</fullName>
    </submittedName>
</protein>
<dbReference type="EMBL" id="CABVMM010000001">
    <property type="protein sequence ID" value="VVU98999.1"/>
    <property type="molecule type" value="Genomic_DNA"/>
</dbReference>